<keyword evidence="1" id="KW-1133">Transmembrane helix</keyword>
<proteinExistence type="predicted"/>
<evidence type="ECO:0000256" key="1">
    <source>
        <dbReference type="SAM" id="Phobius"/>
    </source>
</evidence>
<evidence type="ECO:0000313" key="2">
    <source>
        <dbReference type="EMBL" id="SOC36654.1"/>
    </source>
</evidence>
<dbReference type="NCBIfam" id="TIGR01167">
    <property type="entry name" value="LPXTG_anchor"/>
    <property type="match status" value="1"/>
</dbReference>
<organism evidence="2 3">
    <name type="scientific">Ureibacillus acetophenoni</name>
    <dbReference type="NCBI Taxonomy" id="614649"/>
    <lineage>
        <taxon>Bacteria</taxon>
        <taxon>Bacillati</taxon>
        <taxon>Bacillota</taxon>
        <taxon>Bacilli</taxon>
        <taxon>Bacillales</taxon>
        <taxon>Caryophanaceae</taxon>
        <taxon>Ureibacillus</taxon>
    </lineage>
</organism>
<accession>A0A285U3X8</accession>
<dbReference type="AlphaFoldDB" id="A0A285U3X8"/>
<keyword evidence="1" id="KW-0812">Transmembrane</keyword>
<keyword evidence="1" id="KW-0472">Membrane</keyword>
<dbReference type="Proteomes" id="UP000219252">
    <property type="component" value="Unassembled WGS sequence"/>
</dbReference>
<sequence length="54" mass="6255">MDITLAIIILVAVMYLLIIIGGIFFLRKRKKGMFTQTVDPKPVQNKYDLKKDDK</sequence>
<feature type="transmembrane region" description="Helical" evidence="1">
    <location>
        <begin position="6"/>
        <end position="26"/>
    </location>
</feature>
<name>A0A285U3X8_9BACL</name>
<dbReference type="RefSeq" id="WP_141400316.1">
    <property type="nucleotide sequence ID" value="NZ_OBQC01000002.1"/>
</dbReference>
<evidence type="ECO:0000313" key="3">
    <source>
        <dbReference type="Proteomes" id="UP000219252"/>
    </source>
</evidence>
<gene>
    <name evidence="2" type="ORF">SAMN05877842_102584</name>
</gene>
<protein>
    <submittedName>
        <fullName evidence="2">LPXTG-motif cell wall-anchored protein</fullName>
    </submittedName>
</protein>
<keyword evidence="3" id="KW-1185">Reference proteome</keyword>
<reference evidence="3" key="1">
    <citation type="submission" date="2017-08" db="EMBL/GenBank/DDBJ databases">
        <authorList>
            <person name="Varghese N."/>
            <person name="Submissions S."/>
        </authorList>
    </citation>
    <scope>NUCLEOTIDE SEQUENCE [LARGE SCALE GENOMIC DNA]</scope>
    <source>
        <strain evidence="3">JC23</strain>
    </source>
</reference>
<dbReference type="EMBL" id="OBQC01000002">
    <property type="protein sequence ID" value="SOC36654.1"/>
    <property type="molecule type" value="Genomic_DNA"/>
</dbReference>